<dbReference type="InterPro" id="IPR050502">
    <property type="entry name" value="Euk_RNA-bind_prot"/>
</dbReference>
<evidence type="ECO:0000259" key="4">
    <source>
        <dbReference type="PROSITE" id="PS50102"/>
    </source>
</evidence>
<evidence type="ECO:0000256" key="2">
    <source>
        <dbReference type="PROSITE-ProRule" id="PRU00176"/>
    </source>
</evidence>
<organism evidence="5">
    <name type="scientific">Zooxanthella nutricula</name>
    <dbReference type="NCBI Taxonomy" id="1333877"/>
    <lineage>
        <taxon>Eukaryota</taxon>
        <taxon>Sar</taxon>
        <taxon>Alveolata</taxon>
        <taxon>Dinophyceae</taxon>
        <taxon>Peridiniales</taxon>
        <taxon>Peridiniales incertae sedis</taxon>
        <taxon>Zooxanthella</taxon>
    </lineage>
</organism>
<gene>
    <name evidence="5" type="ORF">BRAN1462_LOCUS54190</name>
</gene>
<dbReference type="PANTHER" id="PTHR48025:SF1">
    <property type="entry name" value="RRM DOMAIN-CONTAINING PROTEIN"/>
    <property type="match status" value="1"/>
</dbReference>
<dbReference type="SUPFAM" id="SSF54928">
    <property type="entry name" value="RNA-binding domain, RBD"/>
    <property type="match status" value="1"/>
</dbReference>
<proteinExistence type="predicted"/>
<dbReference type="GO" id="GO:0003729">
    <property type="term" value="F:mRNA binding"/>
    <property type="evidence" value="ECO:0007669"/>
    <property type="project" value="TreeGrafter"/>
</dbReference>
<dbReference type="EMBL" id="HBGW01085524">
    <property type="protein sequence ID" value="CAD9636368.1"/>
    <property type="molecule type" value="Transcribed_RNA"/>
</dbReference>
<evidence type="ECO:0000256" key="3">
    <source>
        <dbReference type="SAM" id="MobiDB-lite"/>
    </source>
</evidence>
<feature type="domain" description="RRM" evidence="4">
    <location>
        <begin position="13"/>
        <end position="78"/>
    </location>
</feature>
<evidence type="ECO:0000313" key="5">
    <source>
        <dbReference type="EMBL" id="CAD9636368.1"/>
    </source>
</evidence>
<evidence type="ECO:0000256" key="1">
    <source>
        <dbReference type="ARBA" id="ARBA00022884"/>
    </source>
</evidence>
<dbReference type="PROSITE" id="PS50102">
    <property type="entry name" value="RRM"/>
    <property type="match status" value="2"/>
</dbReference>
<reference evidence="5" key="1">
    <citation type="submission" date="2021-01" db="EMBL/GenBank/DDBJ databases">
        <authorList>
            <person name="Corre E."/>
            <person name="Pelletier E."/>
            <person name="Niang G."/>
            <person name="Scheremetjew M."/>
            <person name="Finn R."/>
            <person name="Kale V."/>
            <person name="Holt S."/>
            <person name="Cochrane G."/>
            <person name="Meng A."/>
            <person name="Brown T."/>
            <person name="Cohen L."/>
        </authorList>
    </citation>
    <scope>NUCLEOTIDE SEQUENCE</scope>
    <source>
        <strain evidence="5">RCC3387</strain>
    </source>
</reference>
<dbReference type="SMART" id="SM00360">
    <property type="entry name" value="RRM"/>
    <property type="match status" value="2"/>
</dbReference>
<dbReference type="Pfam" id="PF00076">
    <property type="entry name" value="RRM_1"/>
    <property type="match status" value="2"/>
</dbReference>
<sequence length="264" mass="28465">MSSNDLNKIDASQKVYVGNLPRQATSEDLTTHFEQLGAPLIARVLRPGLGCVAYATADEVAGAISAFDGSEVGGSNIECLQWAAKNPDGPGDDGGGVTKRFLLRDLPENTTEAHLRDTFGQLGEIEEVTVKQLNNGAFTGSVKFANPTEELRQKMLREKHEVNGEKVKASTHKMEKLARPGGFNDGKGNRKGKGAGKGCGKGGKGWDSWGGQDMMAIMRGAMHLASQWKGSGKGWDQGWDQGWGNGWDGWGDDMAAKRRRMDGW</sequence>
<protein>
    <recommendedName>
        <fullName evidence="4">RRM domain-containing protein</fullName>
    </recommendedName>
</protein>
<dbReference type="CDD" id="cd00590">
    <property type="entry name" value="RRM_SF"/>
    <property type="match status" value="1"/>
</dbReference>
<feature type="domain" description="RRM" evidence="4">
    <location>
        <begin position="99"/>
        <end position="179"/>
    </location>
</feature>
<dbReference type="PANTHER" id="PTHR48025">
    <property type="entry name" value="OS02G0815200 PROTEIN"/>
    <property type="match status" value="1"/>
</dbReference>
<feature type="region of interest" description="Disordered" evidence="3">
    <location>
        <begin position="177"/>
        <end position="206"/>
    </location>
</feature>
<dbReference type="InterPro" id="IPR012677">
    <property type="entry name" value="Nucleotide-bd_a/b_plait_sf"/>
</dbReference>
<accession>A0A7S2VKP4</accession>
<feature type="compositionally biased region" description="Gly residues" evidence="3">
    <location>
        <begin position="195"/>
        <end position="205"/>
    </location>
</feature>
<name>A0A7S2VKP4_9DINO</name>
<dbReference type="InterPro" id="IPR035979">
    <property type="entry name" value="RBD_domain_sf"/>
</dbReference>
<dbReference type="InterPro" id="IPR000504">
    <property type="entry name" value="RRM_dom"/>
</dbReference>
<keyword evidence="1 2" id="KW-0694">RNA-binding</keyword>
<dbReference type="Gene3D" id="3.30.70.330">
    <property type="match status" value="2"/>
</dbReference>
<dbReference type="AlphaFoldDB" id="A0A7S2VKP4"/>